<evidence type="ECO:0000313" key="1">
    <source>
        <dbReference type="EMBL" id="PTQ70841.1"/>
    </source>
</evidence>
<reference evidence="1 2" key="1">
    <citation type="submission" date="2018-04" db="EMBL/GenBank/DDBJ databases">
        <title>Active sludge and wastewater microbial communities from Klosterneuburg, Austria.</title>
        <authorList>
            <person name="Wagner M."/>
        </authorList>
    </citation>
    <scope>NUCLEOTIDE SEQUENCE [LARGE SCALE GENOMIC DNA]</scope>
    <source>
        <strain evidence="1 2">Nm49</strain>
    </source>
</reference>
<proteinExistence type="predicted"/>
<dbReference type="AlphaFoldDB" id="A0A2T5HGZ9"/>
<dbReference type="Gene3D" id="2.40.300.10">
    <property type="entry name" value="Head decoration protein D"/>
    <property type="match status" value="1"/>
</dbReference>
<dbReference type="EMBL" id="QAOI01000031">
    <property type="protein sequence ID" value="PTQ70841.1"/>
    <property type="molecule type" value="Genomic_DNA"/>
</dbReference>
<dbReference type="SUPFAM" id="SSF51274">
    <property type="entry name" value="Head decoration protein D (gpD, major capsid protein D)"/>
    <property type="match status" value="1"/>
</dbReference>
<sequence length="120" mass="12479">MPIAGKTTETYIPGNYIAGSTPLIATESGTLVSGQNLTDRAVLGRIDASKKLTLCNPGASDGSQTPVGILVHATNASSGDKTIQFYKAGCFFADALVWHAGFDSTAKKLAAFDRASISIR</sequence>
<dbReference type="InterPro" id="IPR004195">
    <property type="entry name" value="Head_decoration_D"/>
</dbReference>
<dbReference type="Pfam" id="PF02924">
    <property type="entry name" value="HDPD"/>
    <property type="match status" value="1"/>
</dbReference>
<gene>
    <name evidence="1" type="ORF">C8R26_13128</name>
</gene>
<accession>A0A2T5HGZ9</accession>
<name>A0A2T5HGZ9_9PROT</name>
<protein>
    <submittedName>
        <fullName evidence="1">Bacteriophage lambda head decoration protein D</fullName>
    </submittedName>
</protein>
<dbReference type="RefSeq" id="WP_107804249.1">
    <property type="nucleotide sequence ID" value="NZ_QAOI01000031.1"/>
</dbReference>
<comment type="caution">
    <text evidence="1">The sequence shown here is derived from an EMBL/GenBank/DDBJ whole genome shotgun (WGS) entry which is preliminary data.</text>
</comment>
<dbReference type="Proteomes" id="UP000244128">
    <property type="component" value="Unassembled WGS sequence"/>
</dbReference>
<organism evidence="1 2">
    <name type="scientific">Nitrosomonas oligotropha</name>
    <dbReference type="NCBI Taxonomy" id="42354"/>
    <lineage>
        <taxon>Bacteria</taxon>
        <taxon>Pseudomonadati</taxon>
        <taxon>Pseudomonadota</taxon>
        <taxon>Betaproteobacteria</taxon>
        <taxon>Nitrosomonadales</taxon>
        <taxon>Nitrosomonadaceae</taxon>
        <taxon>Nitrosomonas</taxon>
    </lineage>
</organism>
<evidence type="ECO:0000313" key="2">
    <source>
        <dbReference type="Proteomes" id="UP000244128"/>
    </source>
</evidence>
<dbReference type="InterPro" id="IPR036630">
    <property type="entry name" value="Head_decoration_D_sf"/>
</dbReference>